<organism evidence="1 2">
    <name type="scientific">Pontiella agarivorans</name>
    <dbReference type="NCBI Taxonomy" id="3038953"/>
    <lineage>
        <taxon>Bacteria</taxon>
        <taxon>Pseudomonadati</taxon>
        <taxon>Kiritimatiellota</taxon>
        <taxon>Kiritimatiellia</taxon>
        <taxon>Kiritimatiellales</taxon>
        <taxon>Pontiellaceae</taxon>
        <taxon>Pontiella</taxon>
    </lineage>
</organism>
<evidence type="ECO:0000313" key="2">
    <source>
        <dbReference type="Proteomes" id="UP001290861"/>
    </source>
</evidence>
<evidence type="ECO:0000313" key="1">
    <source>
        <dbReference type="EMBL" id="MDZ8119652.1"/>
    </source>
</evidence>
<dbReference type="RefSeq" id="WP_322609437.1">
    <property type="nucleotide sequence ID" value="NZ_JARVCO010000012.1"/>
</dbReference>
<keyword evidence="2" id="KW-1185">Reference proteome</keyword>
<proteinExistence type="predicted"/>
<comment type="caution">
    <text evidence="1">The sequence shown here is derived from an EMBL/GenBank/DDBJ whole genome shotgun (WGS) entry which is preliminary data.</text>
</comment>
<dbReference type="Proteomes" id="UP001290861">
    <property type="component" value="Unassembled WGS sequence"/>
</dbReference>
<sequence>MGRNNVENWRVQKCAKSCAVCEHEFEDKERLYSKLIFEDGQYVRQDLCKKCWDKKDPGLSSWKTTFIVPPPPEEEAVKKENAESLLRRLMAKEKEEDYAAIFILTVMLERKKILVERDVRKSEDGQRLRIYEHKKTNESFMVLDPELKLDELESVQEQVVALLSGHMPDDEEVIPLKNRKARPSRRPKLWKRWRYSGRWCAL</sequence>
<accession>A0ABU5MZL7</accession>
<reference evidence="1 2" key="1">
    <citation type="journal article" date="2024" name="Appl. Environ. Microbiol.">
        <title>Pontiella agarivorans sp. nov., a novel marine anaerobic bacterium capable of degrading macroalgal polysaccharides and fixing nitrogen.</title>
        <authorList>
            <person name="Liu N."/>
            <person name="Kivenson V."/>
            <person name="Peng X."/>
            <person name="Cui Z."/>
            <person name="Lankiewicz T.S."/>
            <person name="Gosselin K.M."/>
            <person name="English C.J."/>
            <person name="Blair E.M."/>
            <person name="O'Malley M.A."/>
            <person name="Valentine D.L."/>
        </authorList>
    </citation>
    <scope>NUCLEOTIDE SEQUENCE [LARGE SCALE GENOMIC DNA]</scope>
    <source>
        <strain evidence="1 2">NLcol2</strain>
    </source>
</reference>
<protein>
    <submittedName>
        <fullName evidence="1">Uncharacterized protein</fullName>
    </submittedName>
</protein>
<gene>
    <name evidence="1" type="ORF">P9H32_13570</name>
</gene>
<name>A0ABU5MZL7_9BACT</name>
<dbReference type="EMBL" id="JARVCO010000012">
    <property type="protein sequence ID" value="MDZ8119652.1"/>
    <property type="molecule type" value="Genomic_DNA"/>
</dbReference>